<keyword evidence="1 3" id="KW-0853">WD repeat</keyword>
<evidence type="ECO:0000256" key="2">
    <source>
        <dbReference type="ARBA" id="ARBA00022737"/>
    </source>
</evidence>
<evidence type="ECO:0000313" key="7">
    <source>
        <dbReference type="Proteomes" id="UP000799766"/>
    </source>
</evidence>
<dbReference type="PRINTS" id="PR00320">
    <property type="entry name" value="GPROTEINBRPT"/>
</dbReference>
<evidence type="ECO:0000256" key="4">
    <source>
        <dbReference type="SAM" id="MobiDB-lite"/>
    </source>
</evidence>
<dbReference type="Pfam" id="PF25175">
    <property type="entry name" value="Beta-prop_WDR5"/>
    <property type="match status" value="1"/>
</dbReference>
<reference evidence="6" key="1">
    <citation type="journal article" date="2020" name="Stud. Mycol.">
        <title>101 Dothideomycetes genomes: a test case for predicting lifestyles and emergence of pathogens.</title>
        <authorList>
            <person name="Haridas S."/>
            <person name="Albert R."/>
            <person name="Binder M."/>
            <person name="Bloem J."/>
            <person name="Labutti K."/>
            <person name="Salamov A."/>
            <person name="Andreopoulos B."/>
            <person name="Baker S."/>
            <person name="Barry K."/>
            <person name="Bills G."/>
            <person name="Bluhm B."/>
            <person name="Cannon C."/>
            <person name="Castanera R."/>
            <person name="Culley D."/>
            <person name="Daum C."/>
            <person name="Ezra D."/>
            <person name="Gonzalez J."/>
            <person name="Henrissat B."/>
            <person name="Kuo A."/>
            <person name="Liang C."/>
            <person name="Lipzen A."/>
            <person name="Lutzoni F."/>
            <person name="Magnuson J."/>
            <person name="Mondo S."/>
            <person name="Nolan M."/>
            <person name="Ohm R."/>
            <person name="Pangilinan J."/>
            <person name="Park H.-J."/>
            <person name="Ramirez L."/>
            <person name="Alfaro M."/>
            <person name="Sun H."/>
            <person name="Tritt A."/>
            <person name="Yoshinaga Y."/>
            <person name="Zwiers L.-H."/>
            <person name="Turgeon B."/>
            <person name="Goodwin S."/>
            <person name="Spatafora J."/>
            <person name="Crous P."/>
            <person name="Grigoriev I."/>
        </authorList>
    </citation>
    <scope>NUCLEOTIDE SEQUENCE</scope>
    <source>
        <strain evidence="6">ATCC 16933</strain>
    </source>
</reference>
<feature type="repeat" description="WD" evidence="3">
    <location>
        <begin position="142"/>
        <end position="183"/>
    </location>
</feature>
<dbReference type="EMBL" id="MU001680">
    <property type="protein sequence ID" value="KAF2457354.1"/>
    <property type="molecule type" value="Genomic_DNA"/>
</dbReference>
<keyword evidence="2" id="KW-0677">Repeat</keyword>
<dbReference type="GO" id="GO:0000398">
    <property type="term" value="P:mRNA splicing, via spliceosome"/>
    <property type="evidence" value="ECO:0007669"/>
    <property type="project" value="TreeGrafter"/>
</dbReference>
<dbReference type="PANTHER" id="PTHR19846">
    <property type="entry name" value="WD40 REPEAT PROTEIN"/>
    <property type="match status" value="1"/>
</dbReference>
<dbReference type="OrthoDB" id="674604at2759"/>
<dbReference type="CDD" id="cd00200">
    <property type="entry name" value="WD40"/>
    <property type="match status" value="1"/>
</dbReference>
<dbReference type="Pfam" id="PF00400">
    <property type="entry name" value="WD40"/>
    <property type="match status" value="1"/>
</dbReference>
<dbReference type="InterPro" id="IPR020472">
    <property type="entry name" value="WD40_PAC1"/>
</dbReference>
<dbReference type="SMART" id="SM00320">
    <property type="entry name" value="WD40"/>
    <property type="match status" value="7"/>
</dbReference>
<feature type="repeat" description="WD" evidence="3">
    <location>
        <begin position="227"/>
        <end position="268"/>
    </location>
</feature>
<dbReference type="Gene3D" id="2.130.10.10">
    <property type="entry name" value="YVTN repeat-like/Quinoprotein amine dehydrogenase"/>
    <property type="match status" value="2"/>
</dbReference>
<feature type="region of interest" description="Disordered" evidence="4">
    <location>
        <begin position="1"/>
        <end position="86"/>
    </location>
</feature>
<dbReference type="GO" id="GO:0017070">
    <property type="term" value="F:U6 snRNA binding"/>
    <property type="evidence" value="ECO:0007669"/>
    <property type="project" value="TreeGrafter"/>
</dbReference>
<feature type="repeat" description="WD" evidence="3">
    <location>
        <begin position="100"/>
        <end position="141"/>
    </location>
</feature>
<dbReference type="InterPro" id="IPR059122">
    <property type="entry name" value="Beta-prop_WDR5-like"/>
</dbReference>
<dbReference type="AlphaFoldDB" id="A0A6A6P0L7"/>
<evidence type="ECO:0000313" key="6">
    <source>
        <dbReference type="EMBL" id="KAF2457354.1"/>
    </source>
</evidence>
<accession>A0A6A6P0L7</accession>
<protein>
    <submittedName>
        <fullName evidence="6">WD40-repeat-containing domain protein</fullName>
    </submittedName>
</protein>
<gene>
    <name evidence="6" type="ORF">BDY21DRAFT_343606</name>
</gene>
<dbReference type="SUPFAM" id="SSF50978">
    <property type="entry name" value="WD40 repeat-like"/>
    <property type="match status" value="1"/>
</dbReference>
<keyword evidence="7" id="KW-1185">Reference proteome</keyword>
<feature type="compositionally biased region" description="Low complexity" evidence="4">
    <location>
        <begin position="446"/>
        <end position="459"/>
    </location>
</feature>
<dbReference type="PROSITE" id="PS00678">
    <property type="entry name" value="WD_REPEATS_1"/>
    <property type="match status" value="4"/>
</dbReference>
<dbReference type="PROSITE" id="PS50082">
    <property type="entry name" value="WD_REPEATS_2"/>
    <property type="match status" value="6"/>
</dbReference>
<dbReference type="GO" id="GO:0046540">
    <property type="term" value="C:U4/U6 x U5 tri-snRNP complex"/>
    <property type="evidence" value="ECO:0007669"/>
    <property type="project" value="TreeGrafter"/>
</dbReference>
<dbReference type="PROSITE" id="PS50294">
    <property type="entry name" value="WD_REPEATS_REGION"/>
    <property type="match status" value="5"/>
</dbReference>
<evidence type="ECO:0000256" key="3">
    <source>
        <dbReference type="PROSITE-ProRule" id="PRU00221"/>
    </source>
</evidence>
<sequence length="472" mass="51312">MSLLSPERMRSADGDGYARSPGSYREMEAEPQRDSYNYVASSENHAVRGGDTPDGETNLYGQGSHSYDSPEEPNGSGDYAPPSLLPQRPSKLYFKPALILRGHKRGVAAVKFSPDGKLIASCSADCTIKVWDAQTGKHQHTLQAHLAGISTIAWSPDSKMLASGSDDKSIRLWDVASGRAHRTPLVGHHNYVYSVAFSPKGNMIVSGSYDEAVYIWDVRSARVMRTLPAHADPVSGVDFVRDGTLIASCSHDGLIRIWDTATGQCLRTLVHEDNAPVVGVRFSPNGKYVLAWTLDSCLRLWNYIEGRAIKTYQGHKNLKYSLGGCFGIYGPGRTHPLPPPLQLPRYDDDDSEYNGHAGQRQDQAAQPIAYAFIASGSEDGAILLWDPNKVKGHEGAVLGVDAHPTESVLVTAGMDGTVRVWRHDGAAAAREAEEAAKEEQRRAAREVALLEAPTPTPTTADVRMTDYETAEG</sequence>
<feature type="repeat" description="WD" evidence="3">
    <location>
        <begin position="390"/>
        <end position="421"/>
    </location>
</feature>
<dbReference type="GO" id="GO:0030621">
    <property type="term" value="F:U4 snRNA binding"/>
    <property type="evidence" value="ECO:0007669"/>
    <property type="project" value="TreeGrafter"/>
</dbReference>
<evidence type="ECO:0000259" key="5">
    <source>
        <dbReference type="Pfam" id="PF25175"/>
    </source>
</evidence>
<proteinExistence type="predicted"/>
<dbReference type="PANTHER" id="PTHR19846:SF0">
    <property type="entry name" value="PRE-MRNA PROCESSING FACTOR 4"/>
    <property type="match status" value="1"/>
</dbReference>
<dbReference type="Proteomes" id="UP000799766">
    <property type="component" value="Unassembled WGS sequence"/>
</dbReference>
<dbReference type="InterPro" id="IPR036322">
    <property type="entry name" value="WD40_repeat_dom_sf"/>
</dbReference>
<dbReference type="InterPro" id="IPR015943">
    <property type="entry name" value="WD40/YVTN_repeat-like_dom_sf"/>
</dbReference>
<name>A0A6A6P0L7_9PEZI</name>
<feature type="region of interest" description="Disordered" evidence="4">
    <location>
        <begin position="433"/>
        <end position="472"/>
    </location>
</feature>
<dbReference type="InterPro" id="IPR001680">
    <property type="entry name" value="WD40_rpt"/>
</dbReference>
<evidence type="ECO:0000256" key="1">
    <source>
        <dbReference type="ARBA" id="ARBA00022574"/>
    </source>
</evidence>
<feature type="domain" description="WDR5-like beta-propeller" evidence="5">
    <location>
        <begin position="100"/>
        <end position="327"/>
    </location>
</feature>
<feature type="compositionally biased region" description="Polar residues" evidence="4">
    <location>
        <begin position="34"/>
        <end position="44"/>
    </location>
</feature>
<dbReference type="InterPro" id="IPR019775">
    <property type="entry name" value="WD40_repeat_CS"/>
</dbReference>
<organism evidence="6 7">
    <name type="scientific">Lineolata rhizophorae</name>
    <dbReference type="NCBI Taxonomy" id="578093"/>
    <lineage>
        <taxon>Eukaryota</taxon>
        <taxon>Fungi</taxon>
        <taxon>Dikarya</taxon>
        <taxon>Ascomycota</taxon>
        <taxon>Pezizomycotina</taxon>
        <taxon>Dothideomycetes</taxon>
        <taxon>Dothideomycetes incertae sedis</taxon>
        <taxon>Lineolatales</taxon>
        <taxon>Lineolataceae</taxon>
        <taxon>Lineolata</taxon>
    </lineage>
</organism>
<feature type="repeat" description="WD" evidence="3">
    <location>
        <begin position="185"/>
        <end position="226"/>
    </location>
</feature>
<feature type="repeat" description="WD" evidence="3">
    <location>
        <begin position="270"/>
        <end position="311"/>
    </location>
</feature>
<feature type="compositionally biased region" description="Basic and acidic residues" evidence="4">
    <location>
        <begin position="433"/>
        <end position="445"/>
    </location>
</feature>